<reference evidence="1 2" key="1">
    <citation type="submission" date="2021-03" db="EMBL/GenBank/DDBJ databases">
        <title>Genomic Encyclopedia of Type Strains, Phase IV (KMG-IV): sequencing the most valuable type-strain genomes for metagenomic binning, comparative biology and taxonomic classification.</title>
        <authorList>
            <person name="Goeker M."/>
        </authorList>
    </citation>
    <scope>NUCLEOTIDE SEQUENCE [LARGE SCALE GENOMIC DNA]</scope>
    <source>
        <strain evidence="1 2">DSM 21600</strain>
    </source>
</reference>
<dbReference type="Proteomes" id="UP000759443">
    <property type="component" value="Unassembled WGS sequence"/>
</dbReference>
<name>A0ABS4E2D9_9HYPH</name>
<gene>
    <name evidence="1" type="ORF">J2Z17_003552</name>
</gene>
<evidence type="ECO:0008006" key="3">
    <source>
        <dbReference type="Google" id="ProtNLM"/>
    </source>
</evidence>
<evidence type="ECO:0000313" key="2">
    <source>
        <dbReference type="Proteomes" id="UP000759443"/>
    </source>
</evidence>
<accession>A0ABS4E2D9</accession>
<comment type="caution">
    <text evidence="1">The sequence shown here is derived from an EMBL/GenBank/DDBJ whole genome shotgun (WGS) entry which is preliminary data.</text>
</comment>
<evidence type="ECO:0000313" key="1">
    <source>
        <dbReference type="EMBL" id="MBP1852097.1"/>
    </source>
</evidence>
<organism evidence="1 2">
    <name type="scientific">Rhizobium halophytocola</name>
    <dbReference type="NCBI Taxonomy" id="735519"/>
    <lineage>
        <taxon>Bacteria</taxon>
        <taxon>Pseudomonadati</taxon>
        <taxon>Pseudomonadota</taxon>
        <taxon>Alphaproteobacteria</taxon>
        <taxon>Hyphomicrobiales</taxon>
        <taxon>Rhizobiaceae</taxon>
        <taxon>Rhizobium/Agrobacterium group</taxon>
        <taxon>Rhizobium</taxon>
    </lineage>
</organism>
<keyword evidence="2" id="KW-1185">Reference proteome</keyword>
<dbReference type="RefSeq" id="WP_209946945.1">
    <property type="nucleotide sequence ID" value="NZ_JAGGJU010000010.1"/>
</dbReference>
<sequence length="246" mass="26963">MNSEISQNIAEYTRLQKLCVENIEALKNSLIGERLWIVGTGPSLVKQDVARFESQNVIYLNNAIMLHEKVRPERAFSVITDHIRLAELRADASARSSVTTFCSTDKVLNPDVSSALFGTPLIFLMPKLTRTISAGKFAMGIDTHTGFSTDLIAGVYLGKTVLIPALQIAGHLGASEILLAGIDMTNSKGEYFSTDIRSHWNKFDYEKDAEGHLKVCVRNLNCGGASVKREYALGSVDFLPALSEVP</sequence>
<dbReference type="Gene3D" id="3.90.1480.10">
    <property type="entry name" value="Alpha-2,3-sialyltransferase"/>
    <property type="match status" value="1"/>
</dbReference>
<proteinExistence type="predicted"/>
<protein>
    <recommendedName>
        <fullName evidence="3">DUF115 domain-containing protein</fullName>
    </recommendedName>
</protein>
<dbReference type="EMBL" id="JAGGJU010000010">
    <property type="protein sequence ID" value="MBP1852097.1"/>
    <property type="molecule type" value="Genomic_DNA"/>
</dbReference>